<name>A0A9P4IWF2_9PEZI</name>
<gene>
    <name evidence="1" type="ORF">K461DRAFT_315990</name>
</gene>
<proteinExistence type="predicted"/>
<dbReference type="EMBL" id="ML996092">
    <property type="protein sequence ID" value="KAF2149072.1"/>
    <property type="molecule type" value="Genomic_DNA"/>
</dbReference>
<accession>A0A9P4IWF2</accession>
<organism evidence="1 2">
    <name type="scientific">Myriangium duriaei CBS 260.36</name>
    <dbReference type="NCBI Taxonomy" id="1168546"/>
    <lineage>
        <taxon>Eukaryota</taxon>
        <taxon>Fungi</taxon>
        <taxon>Dikarya</taxon>
        <taxon>Ascomycota</taxon>
        <taxon>Pezizomycotina</taxon>
        <taxon>Dothideomycetes</taxon>
        <taxon>Dothideomycetidae</taxon>
        <taxon>Myriangiales</taxon>
        <taxon>Myriangiaceae</taxon>
        <taxon>Myriangium</taxon>
    </lineage>
</organism>
<evidence type="ECO:0000313" key="1">
    <source>
        <dbReference type="EMBL" id="KAF2149072.1"/>
    </source>
</evidence>
<dbReference type="Proteomes" id="UP000799439">
    <property type="component" value="Unassembled WGS sequence"/>
</dbReference>
<comment type="caution">
    <text evidence="1">The sequence shown here is derived from an EMBL/GenBank/DDBJ whole genome shotgun (WGS) entry which is preliminary data.</text>
</comment>
<dbReference type="AlphaFoldDB" id="A0A9P4IWF2"/>
<protein>
    <submittedName>
        <fullName evidence="1">Uncharacterized protein</fullName>
    </submittedName>
</protein>
<reference evidence="1" key="1">
    <citation type="journal article" date="2020" name="Stud. Mycol.">
        <title>101 Dothideomycetes genomes: a test case for predicting lifestyles and emergence of pathogens.</title>
        <authorList>
            <person name="Haridas S."/>
            <person name="Albert R."/>
            <person name="Binder M."/>
            <person name="Bloem J."/>
            <person name="Labutti K."/>
            <person name="Salamov A."/>
            <person name="Andreopoulos B."/>
            <person name="Baker S."/>
            <person name="Barry K."/>
            <person name="Bills G."/>
            <person name="Bluhm B."/>
            <person name="Cannon C."/>
            <person name="Castanera R."/>
            <person name="Culley D."/>
            <person name="Daum C."/>
            <person name="Ezra D."/>
            <person name="Gonzalez J."/>
            <person name="Henrissat B."/>
            <person name="Kuo A."/>
            <person name="Liang C."/>
            <person name="Lipzen A."/>
            <person name="Lutzoni F."/>
            <person name="Magnuson J."/>
            <person name="Mondo S."/>
            <person name="Nolan M."/>
            <person name="Ohm R."/>
            <person name="Pangilinan J."/>
            <person name="Park H.-J."/>
            <person name="Ramirez L."/>
            <person name="Alfaro M."/>
            <person name="Sun H."/>
            <person name="Tritt A."/>
            <person name="Yoshinaga Y."/>
            <person name="Zwiers L.-H."/>
            <person name="Turgeon B."/>
            <person name="Goodwin S."/>
            <person name="Spatafora J."/>
            <person name="Crous P."/>
            <person name="Grigoriev I."/>
        </authorList>
    </citation>
    <scope>NUCLEOTIDE SEQUENCE</scope>
    <source>
        <strain evidence="1">CBS 260.36</strain>
    </source>
</reference>
<keyword evidence="2" id="KW-1185">Reference proteome</keyword>
<evidence type="ECO:0000313" key="2">
    <source>
        <dbReference type="Proteomes" id="UP000799439"/>
    </source>
</evidence>
<sequence>MEDPRPRHRRQSLLPAACSFSSTLSSAAAEESLGQVMRIPELVRMILAFIFEDDDTRTLSRTTRVNHLFFDLSIPFLWHGPPFHALDLCSSRRRKLLFAPLIRTLIFHPGAPRLTRHDIVDPDDVELDDSLETLSD</sequence>